<dbReference type="AlphaFoldDB" id="A0A6J4U712"/>
<reference evidence="1" key="1">
    <citation type="submission" date="2020-02" db="EMBL/GenBank/DDBJ databases">
        <authorList>
            <person name="Meier V. D."/>
        </authorList>
    </citation>
    <scope>NUCLEOTIDE SEQUENCE</scope>
    <source>
        <strain evidence="1">AVDCRST_MAG23</strain>
    </source>
</reference>
<gene>
    <name evidence="1" type="ORF">AVDCRST_MAG23-2233</name>
</gene>
<evidence type="ECO:0000313" key="1">
    <source>
        <dbReference type="EMBL" id="CAA9542775.1"/>
    </source>
</evidence>
<name>A0A6J4U712_9SPHN</name>
<feature type="non-terminal residue" evidence="1">
    <location>
        <position position="46"/>
    </location>
</feature>
<proteinExistence type="predicted"/>
<protein>
    <submittedName>
        <fullName evidence="1">Uncharacterized protein</fullName>
    </submittedName>
</protein>
<dbReference type="EMBL" id="CADCWD010000075">
    <property type="protein sequence ID" value="CAA9542775.1"/>
    <property type="molecule type" value="Genomic_DNA"/>
</dbReference>
<organism evidence="1">
    <name type="scientific">uncultured Sphingosinicella sp</name>
    <dbReference type="NCBI Taxonomy" id="478748"/>
    <lineage>
        <taxon>Bacteria</taxon>
        <taxon>Pseudomonadati</taxon>
        <taxon>Pseudomonadota</taxon>
        <taxon>Alphaproteobacteria</taxon>
        <taxon>Sphingomonadales</taxon>
        <taxon>Sphingosinicellaceae</taxon>
        <taxon>Sphingosinicella</taxon>
        <taxon>environmental samples</taxon>
    </lineage>
</organism>
<feature type="non-terminal residue" evidence="1">
    <location>
        <position position="1"/>
    </location>
</feature>
<accession>A0A6J4U712</accession>
<sequence>VRGDRNRLRALLFVDVFARGLPQPNPVHWHLPIISCGDRGRRRTDL</sequence>